<dbReference type="KEGG" id="pbk:Back11_18360"/>
<dbReference type="GO" id="GO:0009288">
    <property type="term" value="C:bacterial-type flagellum"/>
    <property type="evidence" value="ECO:0007669"/>
    <property type="project" value="InterPro"/>
</dbReference>
<evidence type="ECO:0000313" key="2">
    <source>
        <dbReference type="EMBL" id="BBH20491.1"/>
    </source>
</evidence>
<dbReference type="PANTHER" id="PTHR30534">
    <property type="entry name" value="FLAGELLAR MOTOR SWITCH PROTEIN FLIG"/>
    <property type="match status" value="1"/>
</dbReference>
<dbReference type="EMBL" id="AP019308">
    <property type="protein sequence ID" value="BBH20491.1"/>
    <property type="molecule type" value="Genomic_DNA"/>
</dbReference>
<proteinExistence type="predicted"/>
<evidence type="ECO:0000259" key="1">
    <source>
        <dbReference type="Pfam" id="PF01706"/>
    </source>
</evidence>
<dbReference type="SUPFAM" id="SSF48029">
    <property type="entry name" value="FliG"/>
    <property type="match status" value="1"/>
</dbReference>
<dbReference type="InterPro" id="IPR023087">
    <property type="entry name" value="Flg_Motor_Flig_C"/>
</dbReference>
<feature type="domain" description="Flagellar motor switch protein FliG C-terminal" evidence="1">
    <location>
        <begin position="163"/>
        <end position="249"/>
    </location>
</feature>
<organism evidence="2 3">
    <name type="scientific">Paenibacillus baekrokdamisoli</name>
    <dbReference type="NCBI Taxonomy" id="1712516"/>
    <lineage>
        <taxon>Bacteria</taxon>
        <taxon>Bacillati</taxon>
        <taxon>Bacillota</taxon>
        <taxon>Bacilli</taxon>
        <taxon>Bacillales</taxon>
        <taxon>Paenibacillaceae</taxon>
        <taxon>Paenibacillus</taxon>
    </lineage>
</organism>
<reference evidence="2 3" key="1">
    <citation type="submission" date="2018-11" db="EMBL/GenBank/DDBJ databases">
        <title>Complete genome sequence of Paenibacillus baekrokdamisoli strain KCTC 33723.</title>
        <authorList>
            <person name="Kang S.W."/>
            <person name="Lee K.C."/>
            <person name="Kim K.K."/>
            <person name="Kim J.S."/>
            <person name="Kim D.S."/>
            <person name="Ko S.H."/>
            <person name="Yang S.H."/>
            <person name="Lee J.S."/>
        </authorList>
    </citation>
    <scope>NUCLEOTIDE SEQUENCE [LARGE SCALE GENOMIC DNA]</scope>
    <source>
        <strain evidence="2 3">KCTC 33723</strain>
    </source>
</reference>
<dbReference type="Gene3D" id="1.10.220.30">
    <property type="match status" value="1"/>
</dbReference>
<keyword evidence="3" id="KW-1185">Reference proteome</keyword>
<dbReference type="PRINTS" id="PR00954">
    <property type="entry name" value="FLGMOTORFLIG"/>
</dbReference>
<dbReference type="GO" id="GO:0006935">
    <property type="term" value="P:chemotaxis"/>
    <property type="evidence" value="ECO:0007669"/>
    <property type="project" value="InterPro"/>
</dbReference>
<dbReference type="InterPro" id="IPR011002">
    <property type="entry name" value="FliG_a-hlx"/>
</dbReference>
<evidence type="ECO:0000313" key="3">
    <source>
        <dbReference type="Proteomes" id="UP000275368"/>
    </source>
</evidence>
<gene>
    <name evidence="2" type="ORF">Back11_18360</name>
</gene>
<dbReference type="GO" id="GO:0071973">
    <property type="term" value="P:bacterial-type flagellum-dependent cell motility"/>
    <property type="evidence" value="ECO:0007669"/>
    <property type="project" value="InterPro"/>
</dbReference>
<accession>A0A3G9J3X4</accession>
<protein>
    <recommendedName>
        <fullName evidence="1">Flagellar motor switch protein FliG C-terminal domain-containing protein</fullName>
    </recommendedName>
</protein>
<dbReference type="Pfam" id="PF01706">
    <property type="entry name" value="FliG_C"/>
    <property type="match status" value="1"/>
</dbReference>
<sequence length="249" mass="28049">MYDINIYEKLACSHDNKKEALSTLDKVLELSERAKHSGLMSLEPEIDMLQSEIFKKSLQLLIDGIESESLREILLNYALCGGYKGKDLLIRILIIEGILAIQQGIHTLILREKLSSFFGDDFIGEIHKHFYVDSESQLKKLEAFIAKNQNKPVYSKETSLLEEPLGRMDSRSLQRLLREIDAVTLVTAISGASGKTQANLLKNVSKKMAVSIIEEIDTVGTTIISEIVNSQKQVIETLHSLRNHRDIVI</sequence>
<dbReference type="InterPro" id="IPR000090">
    <property type="entry name" value="Flg_Motor_Flig"/>
</dbReference>
<dbReference type="GO" id="GO:0003774">
    <property type="term" value="F:cytoskeletal motor activity"/>
    <property type="evidence" value="ECO:0007669"/>
    <property type="project" value="InterPro"/>
</dbReference>
<dbReference type="PANTHER" id="PTHR30534:SF0">
    <property type="entry name" value="FLAGELLAR MOTOR SWITCH PROTEIN FLIG"/>
    <property type="match status" value="1"/>
</dbReference>
<name>A0A3G9J3X4_9BACL</name>
<dbReference type="Proteomes" id="UP000275368">
    <property type="component" value="Chromosome"/>
</dbReference>
<dbReference type="AlphaFoldDB" id="A0A3G9J3X4"/>